<dbReference type="EMBL" id="CAIZ01000035">
    <property type="protein sequence ID" value="CCH69054.1"/>
    <property type="molecule type" value="Genomic_DNA"/>
</dbReference>
<dbReference type="eggNOG" id="COG0834">
    <property type="taxonomic scope" value="Bacteria"/>
</dbReference>
<feature type="domain" description="Solute-binding protein family 3/N-terminal" evidence="6">
    <location>
        <begin position="55"/>
        <end position="280"/>
    </location>
</feature>
<gene>
    <name evidence="7" type="ORF">BN10_130068</name>
</gene>
<name>N0E2C3_9MICO</name>
<evidence type="ECO:0000259" key="6">
    <source>
        <dbReference type="SMART" id="SM00062"/>
    </source>
</evidence>
<dbReference type="RefSeq" id="WP_010849311.1">
    <property type="nucleotide sequence ID" value="NZ_HF570956.1"/>
</dbReference>
<accession>N0E2C3</accession>
<evidence type="ECO:0000313" key="8">
    <source>
        <dbReference type="Proteomes" id="UP000013167"/>
    </source>
</evidence>
<dbReference type="PANTHER" id="PTHR35936:SF17">
    <property type="entry name" value="ARGININE-BINDING EXTRACELLULAR PROTEIN ARTP"/>
    <property type="match status" value="1"/>
</dbReference>
<dbReference type="HOGENOM" id="CLU_019602_18_2_11"/>
<keyword evidence="8" id="KW-1185">Reference proteome</keyword>
<evidence type="ECO:0000313" key="7">
    <source>
        <dbReference type="EMBL" id="CCH69054.1"/>
    </source>
</evidence>
<dbReference type="AlphaFoldDB" id="N0E2C3"/>
<reference evidence="7 8" key="1">
    <citation type="journal article" date="2013" name="ISME J.">
        <title>A metabolic model for members of the genus Tetrasphaera involved in enhanced biological phosphorus removal.</title>
        <authorList>
            <person name="Kristiansen R."/>
            <person name="Nguyen H.T.T."/>
            <person name="Saunders A.M."/>
            <person name="Nielsen J.L."/>
            <person name="Wimmer R."/>
            <person name="Le V.Q."/>
            <person name="McIlroy S.J."/>
            <person name="Petrovski S."/>
            <person name="Seviour R.J."/>
            <person name="Calteau A."/>
            <person name="Nielsen K.L."/>
            <person name="Nielsen P.H."/>
        </authorList>
    </citation>
    <scope>NUCLEOTIDE SEQUENCE [LARGE SCALE GENOMIC DNA]</scope>
    <source>
        <strain evidence="7 8">Lp2</strain>
    </source>
</reference>
<dbReference type="PROSITE" id="PS01039">
    <property type="entry name" value="SBP_BACTERIAL_3"/>
    <property type="match status" value="1"/>
</dbReference>
<feature type="signal peptide" evidence="5">
    <location>
        <begin position="1"/>
        <end position="23"/>
    </location>
</feature>
<evidence type="ECO:0000256" key="2">
    <source>
        <dbReference type="ARBA" id="ARBA00010333"/>
    </source>
</evidence>
<dbReference type="SUPFAM" id="SSF53850">
    <property type="entry name" value="Periplasmic binding protein-like II"/>
    <property type="match status" value="1"/>
</dbReference>
<evidence type="ECO:0000256" key="3">
    <source>
        <dbReference type="ARBA" id="ARBA00022729"/>
    </source>
</evidence>
<dbReference type="STRING" id="1193181.BN10_130068"/>
<comment type="similarity">
    <text evidence="2 4">Belongs to the bacterial solute-binding protein 3 family.</text>
</comment>
<dbReference type="Gene3D" id="3.40.190.10">
    <property type="entry name" value="Periplasmic binding protein-like II"/>
    <property type="match status" value="2"/>
</dbReference>
<dbReference type="Pfam" id="PF00497">
    <property type="entry name" value="SBP_bac_3"/>
    <property type="match status" value="1"/>
</dbReference>
<sequence length="283" mass="29663">MSFTSRRRVAMTAAAALSALALAACGSSDSGSSSSSGSGSSAAADGAPTLLKSGVLQVCTHLSYKPFQFKDDSGKVVGFDVDVMDLVAKKLGATQEIVDIDFAQITSGAVFAAKKCDAGAAATTINDKRKQAILFSDPYFDATQALLVKKDSGITDLSGLKGKKIGVQTDTTGADYTEKNKDANGYEVVVFDDLPTQLAGVLSGRVDAAINDNGVVFDYAKDNPTTEVTKEFNTGEQYGFMFKKDDANGTALAKVTNEVLTASKADGSYNDIYKKWFGVDAPK</sequence>
<organism evidence="7 8">
    <name type="scientific">Phycicoccus elongatus Lp2</name>
    <dbReference type="NCBI Taxonomy" id="1193181"/>
    <lineage>
        <taxon>Bacteria</taxon>
        <taxon>Bacillati</taxon>
        <taxon>Actinomycetota</taxon>
        <taxon>Actinomycetes</taxon>
        <taxon>Micrococcales</taxon>
        <taxon>Intrasporangiaceae</taxon>
        <taxon>Phycicoccus</taxon>
    </lineage>
</organism>
<evidence type="ECO:0000256" key="5">
    <source>
        <dbReference type="SAM" id="SignalP"/>
    </source>
</evidence>
<keyword evidence="3 5" id="KW-0732">Signal</keyword>
<comment type="subcellular location">
    <subcellularLocation>
        <location evidence="1">Cell envelope</location>
    </subcellularLocation>
</comment>
<evidence type="ECO:0000256" key="1">
    <source>
        <dbReference type="ARBA" id="ARBA00004196"/>
    </source>
</evidence>
<dbReference type="PANTHER" id="PTHR35936">
    <property type="entry name" value="MEMBRANE-BOUND LYTIC MUREIN TRANSGLYCOSYLASE F"/>
    <property type="match status" value="1"/>
</dbReference>
<dbReference type="InterPro" id="IPR001638">
    <property type="entry name" value="Solute-binding_3/MltF_N"/>
</dbReference>
<dbReference type="SMART" id="SM00062">
    <property type="entry name" value="PBPb"/>
    <property type="match status" value="1"/>
</dbReference>
<dbReference type="GO" id="GO:0030313">
    <property type="term" value="C:cell envelope"/>
    <property type="evidence" value="ECO:0007669"/>
    <property type="project" value="UniProtKB-SubCell"/>
</dbReference>
<proteinExistence type="inferred from homology"/>
<dbReference type="InterPro" id="IPR018313">
    <property type="entry name" value="SBP_3_CS"/>
</dbReference>
<protein>
    <submittedName>
        <fullName evidence="7">Putative ABC transporter substrate-binding protein (For amino acid transport)</fullName>
    </submittedName>
</protein>
<dbReference type="PROSITE" id="PS51257">
    <property type="entry name" value="PROKAR_LIPOPROTEIN"/>
    <property type="match status" value="1"/>
</dbReference>
<dbReference type="Proteomes" id="UP000013167">
    <property type="component" value="Unassembled WGS sequence"/>
</dbReference>
<comment type="caution">
    <text evidence="7">The sequence shown here is derived from an EMBL/GenBank/DDBJ whole genome shotgun (WGS) entry which is preliminary data.</text>
</comment>
<evidence type="ECO:0000256" key="4">
    <source>
        <dbReference type="RuleBase" id="RU003744"/>
    </source>
</evidence>
<feature type="chain" id="PRO_5038769421" evidence="5">
    <location>
        <begin position="24"/>
        <end position="283"/>
    </location>
</feature>